<feature type="compositionally biased region" description="Gly residues" evidence="1">
    <location>
        <begin position="259"/>
        <end position="270"/>
    </location>
</feature>
<dbReference type="OrthoDB" id="10456437at2759"/>
<evidence type="ECO:0000256" key="1">
    <source>
        <dbReference type="SAM" id="MobiDB-lite"/>
    </source>
</evidence>
<proteinExistence type="predicted"/>
<feature type="region of interest" description="Disordered" evidence="1">
    <location>
        <begin position="439"/>
        <end position="470"/>
    </location>
</feature>
<keyword evidence="3" id="KW-1185">Reference proteome</keyword>
<comment type="caution">
    <text evidence="2">The sequence shown here is derived from an EMBL/GenBank/DDBJ whole genome shotgun (WGS) entry which is preliminary data.</text>
</comment>
<feature type="compositionally biased region" description="Acidic residues" evidence="1">
    <location>
        <begin position="347"/>
        <end position="359"/>
    </location>
</feature>
<feature type="region of interest" description="Disordered" evidence="1">
    <location>
        <begin position="338"/>
        <end position="363"/>
    </location>
</feature>
<protein>
    <submittedName>
        <fullName evidence="2">Uncharacterized protein</fullName>
    </submittedName>
</protein>
<dbReference type="EMBL" id="BRXY01000234">
    <property type="protein sequence ID" value="GMH79427.1"/>
    <property type="molecule type" value="Genomic_DNA"/>
</dbReference>
<feature type="compositionally biased region" description="Basic and acidic residues" evidence="1">
    <location>
        <begin position="306"/>
        <end position="315"/>
    </location>
</feature>
<name>A0A9W7EI17_9STRA</name>
<organism evidence="2 3">
    <name type="scientific">Triparma strigata</name>
    <dbReference type="NCBI Taxonomy" id="1606541"/>
    <lineage>
        <taxon>Eukaryota</taxon>
        <taxon>Sar</taxon>
        <taxon>Stramenopiles</taxon>
        <taxon>Ochrophyta</taxon>
        <taxon>Bolidophyceae</taxon>
        <taxon>Parmales</taxon>
        <taxon>Triparmaceae</taxon>
        <taxon>Triparma</taxon>
    </lineage>
</organism>
<dbReference type="AlphaFoldDB" id="A0A9W7EI17"/>
<dbReference type="Proteomes" id="UP001165085">
    <property type="component" value="Unassembled WGS sequence"/>
</dbReference>
<feature type="compositionally biased region" description="Polar residues" evidence="1">
    <location>
        <begin position="1"/>
        <end position="18"/>
    </location>
</feature>
<reference evidence="3" key="1">
    <citation type="journal article" date="2023" name="Commun. Biol.">
        <title>Genome analysis of Parmales, the sister group of diatoms, reveals the evolutionary specialization of diatoms from phago-mixotrophs to photoautotrophs.</title>
        <authorList>
            <person name="Ban H."/>
            <person name="Sato S."/>
            <person name="Yoshikawa S."/>
            <person name="Yamada K."/>
            <person name="Nakamura Y."/>
            <person name="Ichinomiya M."/>
            <person name="Sato N."/>
            <person name="Blanc-Mathieu R."/>
            <person name="Endo H."/>
            <person name="Kuwata A."/>
            <person name="Ogata H."/>
        </authorList>
    </citation>
    <scope>NUCLEOTIDE SEQUENCE [LARGE SCALE GENOMIC DNA]</scope>
    <source>
        <strain evidence="3">NIES 3701</strain>
    </source>
</reference>
<gene>
    <name evidence="2" type="ORF">TrST_g8547</name>
</gene>
<sequence>MKRSFNASKNPASTSAFSTKKTKPGPAGSKKKKKKIKDVPPVITDSYVECLQTPPSSEHASAALEKFLLICREHSQSLLGCVRHLCKVATSAELAWDLRVRSVQMLHSLLLRSVSCREEFSGGGDPSHCLRLVESAVSGVGVEDRSNVDRGVDVSQKLATAVMQLLVMLDEQFGSNPRFTVARRLMEQRMASSLNSSARVGVVLGAGLARVSEQARERRILLVKEAVEKVDEEVEEVSKLIAEVNECFNLILPRLRRGSSGGDGGGGGDGDNNDDDDDDDDSDSDDDNVNWEVDKDDDGSDEDEEKAGRKNEERAKKLLSNLRNNHVVEINTLLSTQAGGFHNDKDGDGDDDSDGDGDEEKQGLREALEETLKSSLASLKKHRAKKIQLWLDALTETQERGEVQESAPVLRGVLHKLVQAKSSLSELLGRAEKFERELGGGAVLLPPPSPRKSSSRGGAGGAARDVESQPLSRFDRKIKFKMIKKGFN</sequence>
<evidence type="ECO:0000313" key="3">
    <source>
        <dbReference type="Proteomes" id="UP001165085"/>
    </source>
</evidence>
<feature type="region of interest" description="Disordered" evidence="1">
    <location>
        <begin position="1"/>
        <end position="37"/>
    </location>
</feature>
<feature type="region of interest" description="Disordered" evidence="1">
    <location>
        <begin position="258"/>
        <end position="315"/>
    </location>
</feature>
<evidence type="ECO:0000313" key="2">
    <source>
        <dbReference type="EMBL" id="GMH79427.1"/>
    </source>
</evidence>
<accession>A0A9W7EI17</accession>
<feature type="compositionally biased region" description="Acidic residues" evidence="1">
    <location>
        <begin position="271"/>
        <end position="305"/>
    </location>
</feature>